<sequence length="78" mass="8263">MSASSTDATDFESVCSNCATLAVTFECNDGALDDTPVFCRNCGRLRGLIGAVRKMAHQPATPRSAGSRSPQYDPPLLL</sequence>
<evidence type="ECO:0000256" key="1">
    <source>
        <dbReference type="SAM" id="MobiDB-lite"/>
    </source>
</evidence>
<comment type="caution">
    <text evidence="2">The sequence shown here is derived from an EMBL/GenBank/DDBJ whole genome shotgun (WGS) entry which is preliminary data.</text>
</comment>
<protein>
    <recommendedName>
        <fullName evidence="4">Small CPxCG-related zinc finger protein</fullName>
    </recommendedName>
</protein>
<evidence type="ECO:0000313" key="3">
    <source>
        <dbReference type="Proteomes" id="UP001565474"/>
    </source>
</evidence>
<proteinExistence type="predicted"/>
<reference evidence="2 3" key="1">
    <citation type="submission" date="2024-07" db="EMBL/GenBank/DDBJ databases">
        <title>Genomic Encyclopedia of Type Strains, Phase V (KMG-V): Genome sequencing to study the core and pangenomes of soil and plant-associated prokaryotes.</title>
        <authorList>
            <person name="Whitman W."/>
        </authorList>
    </citation>
    <scope>NUCLEOTIDE SEQUENCE [LARGE SCALE GENOMIC DNA]</scope>
    <source>
        <strain evidence="2 3">USDA 222</strain>
    </source>
</reference>
<dbReference type="Proteomes" id="UP001565474">
    <property type="component" value="Unassembled WGS sequence"/>
</dbReference>
<evidence type="ECO:0000313" key="2">
    <source>
        <dbReference type="EMBL" id="MEY9469713.1"/>
    </source>
</evidence>
<dbReference type="EMBL" id="JBGBZN010000002">
    <property type="protein sequence ID" value="MEY9469713.1"/>
    <property type="molecule type" value="Genomic_DNA"/>
</dbReference>
<gene>
    <name evidence="2" type="ORF">ABH992_002112</name>
</gene>
<name>A0ABV4GCQ6_9BRAD</name>
<organism evidence="2 3">
    <name type="scientific">Bradyrhizobium yuanmingense</name>
    <dbReference type="NCBI Taxonomy" id="108015"/>
    <lineage>
        <taxon>Bacteria</taxon>
        <taxon>Pseudomonadati</taxon>
        <taxon>Pseudomonadota</taxon>
        <taxon>Alphaproteobacteria</taxon>
        <taxon>Hyphomicrobiales</taxon>
        <taxon>Nitrobacteraceae</taxon>
        <taxon>Bradyrhizobium</taxon>
    </lineage>
</organism>
<accession>A0ABV4GCQ6</accession>
<evidence type="ECO:0008006" key="4">
    <source>
        <dbReference type="Google" id="ProtNLM"/>
    </source>
</evidence>
<feature type="region of interest" description="Disordered" evidence="1">
    <location>
        <begin position="56"/>
        <end position="78"/>
    </location>
</feature>
<keyword evidence="3" id="KW-1185">Reference proteome</keyword>